<name>A0A9D2FEG3_9FIRM</name>
<reference evidence="2" key="1">
    <citation type="journal article" date="2021" name="PeerJ">
        <title>Extensive microbial diversity within the chicken gut microbiome revealed by metagenomics and culture.</title>
        <authorList>
            <person name="Gilroy R."/>
            <person name="Ravi A."/>
            <person name="Getino M."/>
            <person name="Pursley I."/>
            <person name="Horton D.L."/>
            <person name="Alikhan N.F."/>
            <person name="Baker D."/>
            <person name="Gharbi K."/>
            <person name="Hall N."/>
            <person name="Watson M."/>
            <person name="Adriaenssens E.M."/>
            <person name="Foster-Nyarko E."/>
            <person name="Jarju S."/>
            <person name="Secka A."/>
            <person name="Antonio M."/>
            <person name="Oren A."/>
            <person name="Chaudhuri R.R."/>
            <person name="La Ragione R."/>
            <person name="Hildebrand F."/>
            <person name="Pallen M.J."/>
        </authorList>
    </citation>
    <scope>NUCLEOTIDE SEQUENCE</scope>
    <source>
        <strain evidence="2">ChiBcec16-3735</strain>
    </source>
</reference>
<evidence type="ECO:0000313" key="3">
    <source>
        <dbReference type="Proteomes" id="UP000824065"/>
    </source>
</evidence>
<feature type="region of interest" description="Disordered" evidence="1">
    <location>
        <begin position="122"/>
        <end position="144"/>
    </location>
</feature>
<dbReference type="AlphaFoldDB" id="A0A9D2FEG3"/>
<evidence type="ECO:0000256" key="1">
    <source>
        <dbReference type="SAM" id="MobiDB-lite"/>
    </source>
</evidence>
<proteinExistence type="predicted"/>
<accession>A0A9D2FEG3</accession>
<dbReference type="Proteomes" id="UP000824065">
    <property type="component" value="Unassembled WGS sequence"/>
</dbReference>
<evidence type="ECO:0000313" key="2">
    <source>
        <dbReference type="EMBL" id="HIZ57171.1"/>
    </source>
</evidence>
<comment type="caution">
    <text evidence="2">The sequence shown here is derived from an EMBL/GenBank/DDBJ whole genome shotgun (WGS) entry which is preliminary data.</text>
</comment>
<gene>
    <name evidence="2" type="ORF">H9725_01065</name>
</gene>
<sequence length="168" mass="17939">MELFREDGCLTDEGLQALVEGRLDELGRLEAAEHLSYCTKCLDRYTALLTGDKLVAPPRDLSRPLGRAVWVHLMTSVYGRVAVASVAAVLALSIWRSGSLTLILDRNASALETYVPEQIAPPASATVPQSDYETPPRPGQKAGVVQKAQQAVSGFLNGFAAQGGADTD</sequence>
<dbReference type="EMBL" id="DXBJ01000008">
    <property type="protein sequence ID" value="HIZ57171.1"/>
    <property type="molecule type" value="Genomic_DNA"/>
</dbReference>
<organism evidence="2 3">
    <name type="scientific">Candidatus Faecalibacterium gallistercoris</name>
    <dbReference type="NCBI Taxonomy" id="2838579"/>
    <lineage>
        <taxon>Bacteria</taxon>
        <taxon>Bacillati</taxon>
        <taxon>Bacillota</taxon>
        <taxon>Clostridia</taxon>
        <taxon>Eubacteriales</taxon>
        <taxon>Oscillospiraceae</taxon>
        <taxon>Faecalibacterium</taxon>
    </lineage>
</organism>
<evidence type="ECO:0008006" key="4">
    <source>
        <dbReference type="Google" id="ProtNLM"/>
    </source>
</evidence>
<reference evidence="2" key="2">
    <citation type="submission" date="2021-04" db="EMBL/GenBank/DDBJ databases">
        <authorList>
            <person name="Gilroy R."/>
        </authorList>
    </citation>
    <scope>NUCLEOTIDE SEQUENCE</scope>
    <source>
        <strain evidence="2">ChiBcec16-3735</strain>
    </source>
</reference>
<protein>
    <recommendedName>
        <fullName evidence="4">Zinc-finger domain-containing protein</fullName>
    </recommendedName>
</protein>